<evidence type="ECO:0000313" key="3">
    <source>
        <dbReference type="Proteomes" id="UP000824540"/>
    </source>
</evidence>
<accession>A0A8T2N3Y5</accession>
<feature type="region of interest" description="Disordered" evidence="1">
    <location>
        <begin position="19"/>
        <end position="41"/>
    </location>
</feature>
<dbReference type="EMBL" id="JAFBMS010000162">
    <property type="protein sequence ID" value="KAG9334120.1"/>
    <property type="molecule type" value="Genomic_DNA"/>
</dbReference>
<sequence>MANCLWVWQTPFCSVKSTPPFWGKERDTDQAPGPSSMFDPSRVGSVVLHHVQQPPHQVQHTLLRERIRWDGQREGESEIDTVSGEGGERTNQINTTAELIFSVSRSAVHYDLTLG</sequence>
<gene>
    <name evidence="2" type="ORF">JZ751_009090</name>
</gene>
<dbReference type="AlphaFoldDB" id="A0A8T2N3Y5"/>
<dbReference type="Proteomes" id="UP000824540">
    <property type="component" value="Unassembled WGS sequence"/>
</dbReference>
<keyword evidence="3" id="KW-1185">Reference proteome</keyword>
<evidence type="ECO:0000313" key="2">
    <source>
        <dbReference type="EMBL" id="KAG9334120.1"/>
    </source>
</evidence>
<proteinExistence type="predicted"/>
<protein>
    <submittedName>
        <fullName evidence="2">Uncharacterized protein</fullName>
    </submittedName>
</protein>
<organism evidence="2 3">
    <name type="scientific">Albula glossodonta</name>
    <name type="common">roundjaw bonefish</name>
    <dbReference type="NCBI Taxonomy" id="121402"/>
    <lineage>
        <taxon>Eukaryota</taxon>
        <taxon>Metazoa</taxon>
        <taxon>Chordata</taxon>
        <taxon>Craniata</taxon>
        <taxon>Vertebrata</taxon>
        <taxon>Euteleostomi</taxon>
        <taxon>Actinopterygii</taxon>
        <taxon>Neopterygii</taxon>
        <taxon>Teleostei</taxon>
        <taxon>Albuliformes</taxon>
        <taxon>Albulidae</taxon>
        <taxon>Albula</taxon>
    </lineage>
</organism>
<comment type="caution">
    <text evidence="2">The sequence shown here is derived from an EMBL/GenBank/DDBJ whole genome shotgun (WGS) entry which is preliminary data.</text>
</comment>
<name>A0A8T2N3Y5_9TELE</name>
<reference evidence="2" key="1">
    <citation type="thesis" date="2021" institute="BYU ScholarsArchive" country="Provo, UT, USA">
        <title>Applications of and Algorithms for Genome Assembly and Genomic Analyses with an Emphasis on Marine Teleosts.</title>
        <authorList>
            <person name="Pickett B.D."/>
        </authorList>
    </citation>
    <scope>NUCLEOTIDE SEQUENCE</scope>
    <source>
        <strain evidence="2">HI-2016</strain>
    </source>
</reference>
<evidence type="ECO:0000256" key="1">
    <source>
        <dbReference type="SAM" id="MobiDB-lite"/>
    </source>
</evidence>